<organism evidence="13">
    <name type="scientific">Schlesneria paludicola</name>
    <dbReference type="NCBI Taxonomy" id="360056"/>
    <lineage>
        <taxon>Bacteria</taxon>
        <taxon>Pseudomonadati</taxon>
        <taxon>Planctomycetota</taxon>
        <taxon>Planctomycetia</taxon>
        <taxon>Planctomycetales</taxon>
        <taxon>Planctomycetaceae</taxon>
        <taxon>Schlesneria</taxon>
    </lineage>
</organism>
<evidence type="ECO:0000256" key="8">
    <source>
        <dbReference type="ARBA" id="ARBA00023137"/>
    </source>
</evidence>
<sequence>MTRELEFHPGRLPSHVHPDEEADRKPINYAELAFRYRFWLAAGAVAGLLLGELAYLKLGPEYEATGQILVYRRNVVPLKEDQRALHDWGERSEHIALIMSPMILNKAVEIGKLMELPAFRESEDIVEDLLDGLQVKRSSGQDRSHTNVLNISYSHRDAAVARAVVQAVISAYAAYLEDTRNEKSNEVLRLAQNAHDEVLQKLREKEREYQAFREQAPLQWKTPVAGLSADAQATTNVHQERVVAIEDQRKLNLLRRAELQSRLQAIDAAVREGAHREALELMIRQFLNHDGTAAAEQRRQQEITVFENRLLPLLLEEQKLLRDYGRDHPDVQSVQQSIRAVLRYYRERGIHLLDDAASDSPGTPARPPADDFVQLYVAALHQELAELKIRDEQLAKLFHIESEQAKEVARFQAQEQALSAELTRLRELWGQLVTQVNQVSIERQGAGYSLKQIAPVKDALSLKRLLKFWGAGGMLGALLVAGLCVVRELRDSRLKDVKALRLCLRQPVLGTVVRFTQGVEPGAPLAARAHPMLRYLRAPHSLEAENFRSLRTALGVICETRQAKVIQVSSPEPGDGKTTTVVNLAVAVAQSGRRVLLIDADLRRPSCHRLLGVSLDIGLSDVLKGEIAPLNAIQQTAIEHLALLTAGQVPANPAELLASPQLTELFRDVRDDYDLIFVDTPPLLAVSDPCIIARQTDGLLLVVRLGKNTVQAASRARELIQTNDMDLLGVVANCLDATDELAYAPHSQYYHVYQAADEPVAVS</sequence>
<comment type="caution">
    <text evidence="13">The sequence shown here is derived from an EMBL/GenBank/DDBJ whole genome shotgun (WGS) entry which is preliminary data.</text>
</comment>
<feature type="coiled-coil region" evidence="10">
    <location>
        <begin position="188"/>
        <end position="215"/>
    </location>
</feature>
<keyword evidence="10" id="KW-0175">Coiled coil</keyword>
<reference evidence="13" key="1">
    <citation type="journal article" date="2020" name="mSystems">
        <title>Genome- and Community-Level Interaction Insights into Carbon Utilization and Element Cycling Functions of Hydrothermarchaeota in Hydrothermal Sediment.</title>
        <authorList>
            <person name="Zhou Z."/>
            <person name="Liu Y."/>
            <person name="Xu W."/>
            <person name="Pan J."/>
            <person name="Luo Z.H."/>
            <person name="Li M."/>
        </authorList>
    </citation>
    <scope>NUCLEOTIDE SEQUENCE [LARGE SCALE GENOMIC DNA]</scope>
    <source>
        <strain evidence="13">SpSt-508</strain>
    </source>
</reference>
<evidence type="ECO:0000256" key="9">
    <source>
        <dbReference type="ARBA" id="ARBA00051245"/>
    </source>
</evidence>
<comment type="catalytic activity">
    <reaction evidence="9">
        <text>L-tyrosyl-[protein] + ATP = O-phospho-L-tyrosyl-[protein] + ADP + H(+)</text>
        <dbReference type="Rhea" id="RHEA:10596"/>
        <dbReference type="Rhea" id="RHEA-COMP:10136"/>
        <dbReference type="Rhea" id="RHEA-COMP:20101"/>
        <dbReference type="ChEBI" id="CHEBI:15378"/>
        <dbReference type="ChEBI" id="CHEBI:30616"/>
        <dbReference type="ChEBI" id="CHEBI:46858"/>
        <dbReference type="ChEBI" id="CHEBI:61978"/>
        <dbReference type="ChEBI" id="CHEBI:456216"/>
        <dbReference type="EC" id="2.7.10.2"/>
    </reaction>
</comment>
<evidence type="ECO:0000256" key="1">
    <source>
        <dbReference type="ARBA" id="ARBA00007316"/>
    </source>
</evidence>
<dbReference type="AlphaFoldDB" id="A0A7C4QQT3"/>
<keyword evidence="5" id="KW-0547">Nucleotide-binding</keyword>
<dbReference type="SUPFAM" id="SSF52540">
    <property type="entry name" value="P-loop containing nucleoside triphosphate hydrolases"/>
    <property type="match status" value="1"/>
</dbReference>
<evidence type="ECO:0000256" key="5">
    <source>
        <dbReference type="ARBA" id="ARBA00022741"/>
    </source>
</evidence>
<keyword evidence="4 13" id="KW-0808">Transferase</keyword>
<dbReference type="InterPro" id="IPR027417">
    <property type="entry name" value="P-loop_NTPase"/>
</dbReference>
<proteinExistence type="inferred from homology"/>
<dbReference type="NCBIfam" id="TIGR01007">
    <property type="entry name" value="eps_fam"/>
    <property type="match status" value="1"/>
</dbReference>
<dbReference type="CDD" id="cd05387">
    <property type="entry name" value="BY-kinase"/>
    <property type="match status" value="1"/>
</dbReference>
<dbReference type="EMBL" id="DSVQ01000016">
    <property type="protein sequence ID" value="HGT40423.1"/>
    <property type="molecule type" value="Genomic_DNA"/>
</dbReference>
<dbReference type="EC" id="2.7.10.2" evidence="3"/>
<feature type="domain" description="AAA" evidence="12">
    <location>
        <begin position="564"/>
        <end position="692"/>
    </location>
</feature>
<evidence type="ECO:0000256" key="4">
    <source>
        <dbReference type="ARBA" id="ARBA00022679"/>
    </source>
</evidence>
<evidence type="ECO:0000313" key="13">
    <source>
        <dbReference type="EMBL" id="HGT40423.1"/>
    </source>
</evidence>
<comment type="similarity">
    <text evidence="1">Belongs to the CpsD/CapB family.</text>
</comment>
<dbReference type="InterPro" id="IPR050445">
    <property type="entry name" value="Bact_polysacc_biosynth/exp"/>
</dbReference>
<dbReference type="FunFam" id="3.40.50.300:FF:000527">
    <property type="entry name" value="Tyrosine-protein kinase etk"/>
    <property type="match status" value="1"/>
</dbReference>
<evidence type="ECO:0000256" key="10">
    <source>
        <dbReference type="SAM" id="Coils"/>
    </source>
</evidence>
<evidence type="ECO:0000256" key="2">
    <source>
        <dbReference type="ARBA" id="ARBA00008883"/>
    </source>
</evidence>
<dbReference type="GO" id="GO:0042802">
    <property type="term" value="F:identical protein binding"/>
    <property type="evidence" value="ECO:0007669"/>
    <property type="project" value="UniProtKB-ARBA"/>
</dbReference>
<comment type="similarity">
    <text evidence="2">Belongs to the etk/wzc family.</text>
</comment>
<accession>A0A7C4QQT3</accession>
<evidence type="ECO:0000256" key="3">
    <source>
        <dbReference type="ARBA" id="ARBA00011903"/>
    </source>
</evidence>
<feature type="region of interest" description="Disordered" evidence="11">
    <location>
        <begin position="1"/>
        <end position="20"/>
    </location>
</feature>
<keyword evidence="6 13" id="KW-0418">Kinase</keyword>
<gene>
    <name evidence="13" type="ORF">ENS64_14350</name>
</gene>
<keyword evidence="7" id="KW-0067">ATP-binding</keyword>
<dbReference type="Pfam" id="PF13614">
    <property type="entry name" value="AAA_31"/>
    <property type="match status" value="1"/>
</dbReference>
<dbReference type="PANTHER" id="PTHR32309:SF13">
    <property type="entry name" value="FERRIC ENTEROBACTIN TRANSPORT PROTEIN FEPE"/>
    <property type="match status" value="1"/>
</dbReference>
<dbReference type="InterPro" id="IPR005702">
    <property type="entry name" value="Wzc-like_C"/>
</dbReference>
<dbReference type="InterPro" id="IPR025669">
    <property type="entry name" value="AAA_dom"/>
</dbReference>
<keyword evidence="8" id="KW-0829">Tyrosine-protein kinase</keyword>
<evidence type="ECO:0000256" key="7">
    <source>
        <dbReference type="ARBA" id="ARBA00022840"/>
    </source>
</evidence>
<evidence type="ECO:0000256" key="6">
    <source>
        <dbReference type="ARBA" id="ARBA00022777"/>
    </source>
</evidence>
<dbReference type="PANTHER" id="PTHR32309">
    <property type="entry name" value="TYROSINE-PROTEIN KINASE"/>
    <property type="match status" value="1"/>
</dbReference>
<dbReference type="Gene3D" id="3.40.50.300">
    <property type="entry name" value="P-loop containing nucleotide triphosphate hydrolases"/>
    <property type="match status" value="1"/>
</dbReference>
<evidence type="ECO:0000259" key="12">
    <source>
        <dbReference type="Pfam" id="PF13614"/>
    </source>
</evidence>
<dbReference type="GO" id="GO:0005886">
    <property type="term" value="C:plasma membrane"/>
    <property type="evidence" value="ECO:0007669"/>
    <property type="project" value="UniProtKB-ARBA"/>
</dbReference>
<dbReference type="GO" id="GO:0005524">
    <property type="term" value="F:ATP binding"/>
    <property type="evidence" value="ECO:0007669"/>
    <property type="project" value="UniProtKB-KW"/>
</dbReference>
<dbReference type="GO" id="GO:0004715">
    <property type="term" value="F:non-membrane spanning protein tyrosine kinase activity"/>
    <property type="evidence" value="ECO:0007669"/>
    <property type="project" value="UniProtKB-EC"/>
</dbReference>
<protein>
    <recommendedName>
        <fullName evidence="3">non-specific protein-tyrosine kinase</fullName>
        <ecNumber evidence="3">2.7.10.2</ecNumber>
    </recommendedName>
</protein>
<name>A0A7C4QQT3_9PLAN</name>
<evidence type="ECO:0000256" key="11">
    <source>
        <dbReference type="SAM" id="MobiDB-lite"/>
    </source>
</evidence>